<keyword evidence="6" id="KW-0732">Signal</keyword>
<reference evidence="7" key="1">
    <citation type="submission" date="2019-03" db="EMBL/GenBank/DDBJ databases">
        <title>Long read genome sequence of the mycoparasitic Pythium oligandrum ATCC 38472 isolated from sugarbeet rhizosphere.</title>
        <authorList>
            <person name="Gaulin E."/>
        </authorList>
    </citation>
    <scope>NUCLEOTIDE SEQUENCE</scope>
    <source>
        <strain evidence="7">ATCC 38472_TT</strain>
    </source>
</reference>
<dbReference type="GO" id="GO:0006629">
    <property type="term" value="P:lipid metabolic process"/>
    <property type="evidence" value="ECO:0007669"/>
    <property type="project" value="InterPro"/>
</dbReference>
<dbReference type="GO" id="GO:0016020">
    <property type="term" value="C:membrane"/>
    <property type="evidence" value="ECO:0007669"/>
    <property type="project" value="UniProtKB-SubCell"/>
</dbReference>
<comment type="subcellular location">
    <subcellularLocation>
        <location evidence="1">Membrane</location>
    </subcellularLocation>
</comment>
<organism evidence="7 8">
    <name type="scientific">Pythium oligandrum</name>
    <name type="common">Mycoparasitic fungus</name>
    <dbReference type="NCBI Taxonomy" id="41045"/>
    <lineage>
        <taxon>Eukaryota</taxon>
        <taxon>Sar</taxon>
        <taxon>Stramenopiles</taxon>
        <taxon>Oomycota</taxon>
        <taxon>Peronosporomycetes</taxon>
        <taxon>Pythiales</taxon>
        <taxon>Pythiaceae</taxon>
        <taxon>Pythium</taxon>
    </lineage>
</organism>
<dbReference type="Proteomes" id="UP000794436">
    <property type="component" value="Unassembled WGS sequence"/>
</dbReference>
<feature type="chain" id="PRO_5035428339" description="PLC-like phosphodiesterase" evidence="6">
    <location>
        <begin position="27"/>
        <end position="902"/>
    </location>
</feature>
<accession>A0A8K1CQL5</accession>
<evidence type="ECO:0000313" key="8">
    <source>
        <dbReference type="Proteomes" id="UP000794436"/>
    </source>
</evidence>
<dbReference type="Gene3D" id="3.20.20.190">
    <property type="entry name" value="Phosphatidylinositol (PI) phosphodiesterase"/>
    <property type="match status" value="1"/>
</dbReference>
<evidence type="ECO:0000256" key="4">
    <source>
        <dbReference type="ARBA" id="ARBA00023136"/>
    </source>
</evidence>
<dbReference type="EMBL" id="SPLM01000006">
    <property type="protein sequence ID" value="TMW66867.1"/>
    <property type="molecule type" value="Genomic_DNA"/>
</dbReference>
<evidence type="ECO:0000256" key="5">
    <source>
        <dbReference type="SAM" id="MobiDB-lite"/>
    </source>
</evidence>
<evidence type="ECO:0000256" key="6">
    <source>
        <dbReference type="SAM" id="SignalP"/>
    </source>
</evidence>
<dbReference type="PANTHER" id="PTHR35518:SF2">
    <property type="entry name" value="MAINTENANCE OF TELOMERE CAPPING PROTEIN 6"/>
    <property type="match status" value="1"/>
</dbReference>
<sequence length="902" mass="95030">MLGRLVRFAAVVTALCAGQAVQSVAAKPSSVPSIDSAYFLRHHERILAAQAADDQASCDAAAKGNPLATYLSGLPETAGLKTCAASNLATLMAGLTTQCSITTLTGLLGSTNAGMTAFSELFSALTAGFNSSSTSASGTDLTSVLSSWTEDSTKNAAFCSTMNSTIGPCVQSILPIFLSLLENKAACCSELVEYYELIKLIVPTGKTPAQTLFDVVNGLHLTMCTKTGSDSYCGEPLLTYVAGVVEKTSATSLLSPLLFSAGLPLFALPDGDDACSALETTEIPSRVASTDGGAYAFADLSCCATGLSSLIESFDSIVTFLTGNSLAETLNLITARQDEDESSQFKAPYEAIKGCSFKKTCTKPSFNLPTDGKSAAKTGNPSKTVQPKGLKCTTTKLCNKDNVCSSVCEAGSVKIAPWVARAISYQRNLSYDQPLCFTELPGTHNSATTFANGYGNRDQLVNNMLDANNSDSYMRTSNQIVSLTDQLGMGARFLEIDSHYFAKSFRSGHCSRIQFSFLDDASAAIVRETGALLSAGSKEDATLVEWQASLMGCLPSLSGIRAEDERLHEETLNEIAEWVKANTNDLIILYTEIGSEIDTFRKTDDLLALYEKAFGDLSFTPADFKAQGGDWKDFKLSDLIAKGKRVIHISGSSNDLMFDMDKLCDGWSDIPNGKTGTAGAIWGQKTNSGKLIRAYQSQLHYATMSEDALGGSVVTGTDSEPATVTAATLPAFVKAGVNILAPDLLDGATMTAMVWSWASKEPSEGDTAVEISAKDGRWYGVKDKSSIQHVACVSTDDRLSWKIVSQGSSCPDGFAVGAPRLAVENTALVTALQATGADATAQLEVDLSKIPTISASDEAAFEDLSESGTGSGGDSAPEPSGATSIAMSWHVGTLMAVMCTTF</sequence>
<dbReference type="GO" id="GO:0008081">
    <property type="term" value="F:phosphoric diester hydrolase activity"/>
    <property type="evidence" value="ECO:0007669"/>
    <property type="project" value="InterPro"/>
</dbReference>
<feature type="signal peptide" evidence="6">
    <location>
        <begin position="1"/>
        <end position="26"/>
    </location>
</feature>
<dbReference type="OrthoDB" id="7984201at2759"/>
<dbReference type="InterPro" id="IPR017946">
    <property type="entry name" value="PLC-like_Pdiesterase_TIM-brl"/>
</dbReference>
<comment type="caution">
    <text evidence="7">The sequence shown here is derived from an EMBL/GenBank/DDBJ whole genome shotgun (WGS) entry which is preliminary data.</text>
</comment>
<dbReference type="PANTHER" id="PTHR35518">
    <property type="entry name" value="MAINTENANCE OF TELOMOERE CAPPING"/>
    <property type="match status" value="1"/>
</dbReference>
<gene>
    <name evidence="7" type="ORF">Poli38472_011983</name>
</gene>
<evidence type="ECO:0000256" key="1">
    <source>
        <dbReference type="ARBA" id="ARBA00004370"/>
    </source>
</evidence>
<proteinExistence type="predicted"/>
<evidence type="ECO:0000313" key="7">
    <source>
        <dbReference type="EMBL" id="TMW66867.1"/>
    </source>
</evidence>
<protein>
    <recommendedName>
        <fullName evidence="9">PLC-like phosphodiesterase</fullName>
    </recommendedName>
</protein>
<evidence type="ECO:0000256" key="2">
    <source>
        <dbReference type="ARBA" id="ARBA00022692"/>
    </source>
</evidence>
<keyword evidence="3" id="KW-1133">Transmembrane helix</keyword>
<name>A0A8K1CQL5_PYTOL</name>
<evidence type="ECO:0008006" key="9">
    <source>
        <dbReference type="Google" id="ProtNLM"/>
    </source>
</evidence>
<dbReference type="SUPFAM" id="SSF51695">
    <property type="entry name" value="PLC-like phosphodiesterases"/>
    <property type="match status" value="1"/>
</dbReference>
<feature type="region of interest" description="Disordered" evidence="5">
    <location>
        <begin position="861"/>
        <end position="883"/>
    </location>
</feature>
<dbReference type="AlphaFoldDB" id="A0A8K1CQL5"/>
<keyword evidence="4" id="KW-0472">Membrane</keyword>
<evidence type="ECO:0000256" key="3">
    <source>
        <dbReference type="ARBA" id="ARBA00022989"/>
    </source>
</evidence>
<dbReference type="InterPro" id="IPR051008">
    <property type="entry name" value="Telomere_Capping_Maintenance"/>
</dbReference>
<keyword evidence="8" id="KW-1185">Reference proteome</keyword>
<keyword evidence="2" id="KW-0812">Transmembrane</keyword>